<protein>
    <submittedName>
        <fullName evidence="7">DNA-binding response regulator</fullName>
    </submittedName>
</protein>
<dbReference type="PROSITE" id="PS50043">
    <property type="entry name" value="HTH_LUXR_2"/>
    <property type="match status" value="1"/>
</dbReference>
<dbReference type="Gene3D" id="3.40.50.2300">
    <property type="match status" value="1"/>
</dbReference>
<dbReference type="Pfam" id="PF00072">
    <property type="entry name" value="Response_reg"/>
    <property type="match status" value="1"/>
</dbReference>
<evidence type="ECO:0000256" key="1">
    <source>
        <dbReference type="ARBA" id="ARBA00023015"/>
    </source>
</evidence>
<dbReference type="SUPFAM" id="SSF52172">
    <property type="entry name" value="CheY-like"/>
    <property type="match status" value="1"/>
</dbReference>
<dbReference type="InterPro" id="IPR001789">
    <property type="entry name" value="Sig_transdc_resp-reg_receiver"/>
</dbReference>
<dbReference type="PRINTS" id="PR00038">
    <property type="entry name" value="HTHLUXR"/>
</dbReference>
<dbReference type="RefSeq" id="WP_161814386.1">
    <property type="nucleotide sequence ID" value="NZ_BLJN01000005.1"/>
</dbReference>
<gene>
    <name evidence="7" type="ORF">GCM10011487_47290</name>
</gene>
<keyword evidence="4" id="KW-0597">Phosphoprotein</keyword>
<dbReference type="PROSITE" id="PS50110">
    <property type="entry name" value="RESPONSE_REGULATORY"/>
    <property type="match status" value="1"/>
</dbReference>
<evidence type="ECO:0000313" key="7">
    <source>
        <dbReference type="EMBL" id="GFE82729.1"/>
    </source>
</evidence>
<dbReference type="GO" id="GO:0006355">
    <property type="term" value="P:regulation of DNA-templated transcription"/>
    <property type="evidence" value="ECO:0007669"/>
    <property type="project" value="InterPro"/>
</dbReference>
<dbReference type="InterPro" id="IPR011006">
    <property type="entry name" value="CheY-like_superfamily"/>
</dbReference>
<dbReference type="PANTHER" id="PTHR44688">
    <property type="entry name" value="DNA-BINDING TRANSCRIPTIONAL ACTIVATOR DEVR_DOSR"/>
    <property type="match status" value="1"/>
</dbReference>
<keyword evidence="3" id="KW-0804">Transcription</keyword>
<keyword evidence="8" id="KW-1185">Reference proteome</keyword>
<dbReference type="PANTHER" id="PTHR44688:SF16">
    <property type="entry name" value="DNA-BINDING TRANSCRIPTIONAL ACTIVATOR DEVR_DOSR"/>
    <property type="match status" value="1"/>
</dbReference>
<accession>A0A829YHQ3</accession>
<dbReference type="SMART" id="SM00421">
    <property type="entry name" value="HTH_LUXR"/>
    <property type="match status" value="1"/>
</dbReference>
<reference evidence="8" key="1">
    <citation type="submission" date="2020-01" db="EMBL/GenBank/DDBJ databases">
        <title>'Steroidobacter agaridevorans' sp. nov., agar-degrading bacteria isolated from rhizosphere soils.</title>
        <authorList>
            <person name="Ikenaga M."/>
            <person name="Kataoka M."/>
            <person name="Murouchi A."/>
            <person name="Katsuragi S."/>
            <person name="Sakai M."/>
        </authorList>
    </citation>
    <scope>NUCLEOTIDE SEQUENCE [LARGE SCALE GENOMIC DNA]</scope>
    <source>
        <strain evidence="8">YU21-B</strain>
    </source>
</reference>
<keyword evidence="1" id="KW-0805">Transcription regulation</keyword>
<dbReference type="CDD" id="cd06170">
    <property type="entry name" value="LuxR_C_like"/>
    <property type="match status" value="1"/>
</dbReference>
<sequence length="220" mass="24362">MQLYDPLTCDHRIYIVDDDDSFRSSLARLLSTAGMFPVPCRSVGDYLLADHADCPSCIVLDMLMPGPSGLELLASLAHQRNAPPVIFVTAFNDIPATVQAMKAGAMDSLSKPLDTKRLLQSLRDAISRDARRRAERRELEQLQSRYSELTPCERDIYIGVVHGKLNKQMALKLGICERSIKSHRSSVMRKMRVSSVAGLVKTAKMLDVLSGASDMQAVNQ</sequence>
<dbReference type="Gene3D" id="1.10.10.10">
    <property type="entry name" value="Winged helix-like DNA-binding domain superfamily/Winged helix DNA-binding domain"/>
    <property type="match status" value="1"/>
</dbReference>
<dbReference type="EMBL" id="BLJN01000005">
    <property type="protein sequence ID" value="GFE82729.1"/>
    <property type="molecule type" value="Genomic_DNA"/>
</dbReference>
<keyword evidence="2 7" id="KW-0238">DNA-binding</keyword>
<dbReference type="InterPro" id="IPR036388">
    <property type="entry name" value="WH-like_DNA-bd_sf"/>
</dbReference>
<dbReference type="Pfam" id="PF00196">
    <property type="entry name" value="GerE"/>
    <property type="match status" value="1"/>
</dbReference>
<evidence type="ECO:0000256" key="2">
    <source>
        <dbReference type="ARBA" id="ARBA00023125"/>
    </source>
</evidence>
<evidence type="ECO:0000256" key="4">
    <source>
        <dbReference type="PROSITE-ProRule" id="PRU00169"/>
    </source>
</evidence>
<dbReference type="SMART" id="SM00448">
    <property type="entry name" value="REC"/>
    <property type="match status" value="1"/>
</dbReference>
<comment type="caution">
    <text evidence="7">The sequence shown here is derived from an EMBL/GenBank/DDBJ whole genome shotgun (WGS) entry which is preliminary data.</text>
</comment>
<evidence type="ECO:0000259" key="6">
    <source>
        <dbReference type="PROSITE" id="PS50110"/>
    </source>
</evidence>
<dbReference type="Proteomes" id="UP000445000">
    <property type="component" value="Unassembled WGS sequence"/>
</dbReference>
<name>A0A829YHQ3_9GAMM</name>
<feature type="domain" description="Response regulatory" evidence="6">
    <location>
        <begin position="12"/>
        <end position="126"/>
    </location>
</feature>
<feature type="modified residue" description="4-aspartylphosphate" evidence="4">
    <location>
        <position position="61"/>
    </location>
</feature>
<evidence type="ECO:0000256" key="3">
    <source>
        <dbReference type="ARBA" id="ARBA00023163"/>
    </source>
</evidence>
<dbReference type="AlphaFoldDB" id="A0A829YHQ3"/>
<feature type="domain" description="HTH luxR-type" evidence="5">
    <location>
        <begin position="142"/>
        <end position="207"/>
    </location>
</feature>
<dbReference type="GO" id="GO:0000160">
    <property type="term" value="P:phosphorelay signal transduction system"/>
    <property type="evidence" value="ECO:0007669"/>
    <property type="project" value="InterPro"/>
</dbReference>
<dbReference type="GO" id="GO:0003677">
    <property type="term" value="F:DNA binding"/>
    <property type="evidence" value="ECO:0007669"/>
    <property type="project" value="UniProtKB-KW"/>
</dbReference>
<evidence type="ECO:0000259" key="5">
    <source>
        <dbReference type="PROSITE" id="PS50043"/>
    </source>
</evidence>
<evidence type="ECO:0000313" key="8">
    <source>
        <dbReference type="Proteomes" id="UP000445000"/>
    </source>
</evidence>
<organism evidence="7 8">
    <name type="scientific">Steroidobacter agaridevorans</name>
    <dbReference type="NCBI Taxonomy" id="2695856"/>
    <lineage>
        <taxon>Bacteria</taxon>
        <taxon>Pseudomonadati</taxon>
        <taxon>Pseudomonadota</taxon>
        <taxon>Gammaproteobacteria</taxon>
        <taxon>Steroidobacterales</taxon>
        <taxon>Steroidobacteraceae</taxon>
        <taxon>Steroidobacter</taxon>
    </lineage>
</organism>
<dbReference type="InterPro" id="IPR000792">
    <property type="entry name" value="Tscrpt_reg_LuxR_C"/>
</dbReference>
<proteinExistence type="predicted"/>